<evidence type="ECO:0000256" key="1">
    <source>
        <dbReference type="ARBA" id="ARBA00022603"/>
    </source>
</evidence>
<organism evidence="4">
    <name type="scientific">marine sediment metagenome</name>
    <dbReference type="NCBI Taxonomy" id="412755"/>
    <lineage>
        <taxon>unclassified sequences</taxon>
        <taxon>metagenomes</taxon>
        <taxon>ecological metagenomes</taxon>
    </lineage>
</organism>
<evidence type="ECO:0000313" key="4">
    <source>
        <dbReference type="EMBL" id="KKL06747.1"/>
    </source>
</evidence>
<dbReference type="InterPro" id="IPR002941">
    <property type="entry name" value="DNA_methylase_N4/N6"/>
</dbReference>
<sequence>MGSPFRNTYEMIAFLRGQKWKSTIPKTIPTVVRHPYPYGRKEHHGSEKPVSLLVKLLGWTAGDAVLDPFLGSGSTAVAAQRLGIRATGIEIEERYCEIAARRCSQEVLALEGTA</sequence>
<dbReference type="EMBL" id="LAZR01043578">
    <property type="protein sequence ID" value="KKL06747.1"/>
    <property type="molecule type" value="Genomic_DNA"/>
</dbReference>
<proteinExistence type="predicted"/>
<feature type="domain" description="DNA methylase N-4/N-6" evidence="3">
    <location>
        <begin position="34"/>
        <end position="100"/>
    </location>
</feature>
<keyword evidence="2" id="KW-0808">Transferase</keyword>
<evidence type="ECO:0000256" key="2">
    <source>
        <dbReference type="ARBA" id="ARBA00022679"/>
    </source>
</evidence>
<dbReference type="GO" id="GO:0005737">
    <property type="term" value="C:cytoplasm"/>
    <property type="evidence" value="ECO:0007669"/>
    <property type="project" value="TreeGrafter"/>
</dbReference>
<protein>
    <recommendedName>
        <fullName evidence="3">DNA methylase N-4/N-6 domain-containing protein</fullName>
    </recommendedName>
</protein>
<gene>
    <name evidence="4" type="ORF">LCGC14_2592970</name>
</gene>
<dbReference type="InterPro" id="IPR029063">
    <property type="entry name" value="SAM-dependent_MTases_sf"/>
</dbReference>
<name>A0A0F9AZ30_9ZZZZ</name>
<evidence type="ECO:0000259" key="3">
    <source>
        <dbReference type="Pfam" id="PF01555"/>
    </source>
</evidence>
<dbReference type="Gene3D" id="3.40.50.150">
    <property type="entry name" value="Vaccinia Virus protein VP39"/>
    <property type="match status" value="1"/>
</dbReference>
<accession>A0A0F9AZ30</accession>
<dbReference type="GO" id="GO:0008170">
    <property type="term" value="F:N-methyltransferase activity"/>
    <property type="evidence" value="ECO:0007669"/>
    <property type="project" value="InterPro"/>
</dbReference>
<keyword evidence="1" id="KW-0489">Methyltransferase</keyword>
<reference evidence="4" key="1">
    <citation type="journal article" date="2015" name="Nature">
        <title>Complex archaea that bridge the gap between prokaryotes and eukaryotes.</title>
        <authorList>
            <person name="Spang A."/>
            <person name="Saw J.H."/>
            <person name="Jorgensen S.L."/>
            <person name="Zaremba-Niedzwiedzka K."/>
            <person name="Martijn J."/>
            <person name="Lind A.E."/>
            <person name="van Eijk R."/>
            <person name="Schleper C."/>
            <person name="Guy L."/>
            <person name="Ettema T.J."/>
        </authorList>
    </citation>
    <scope>NUCLEOTIDE SEQUENCE</scope>
</reference>
<dbReference type="AlphaFoldDB" id="A0A0F9AZ30"/>
<dbReference type="PANTHER" id="PTHR13370">
    <property type="entry name" value="RNA METHYLASE-RELATED"/>
    <property type="match status" value="1"/>
</dbReference>
<dbReference type="GO" id="GO:0032259">
    <property type="term" value="P:methylation"/>
    <property type="evidence" value="ECO:0007669"/>
    <property type="project" value="UniProtKB-KW"/>
</dbReference>
<dbReference type="PANTHER" id="PTHR13370:SF3">
    <property type="entry name" value="TRNA (GUANINE(10)-N2)-METHYLTRANSFERASE HOMOLOG"/>
    <property type="match status" value="1"/>
</dbReference>
<comment type="caution">
    <text evidence="4">The sequence shown here is derived from an EMBL/GenBank/DDBJ whole genome shotgun (WGS) entry which is preliminary data.</text>
</comment>
<dbReference type="GO" id="GO:0003677">
    <property type="term" value="F:DNA binding"/>
    <property type="evidence" value="ECO:0007669"/>
    <property type="project" value="InterPro"/>
</dbReference>
<dbReference type="Pfam" id="PF01555">
    <property type="entry name" value="N6_N4_Mtase"/>
    <property type="match status" value="1"/>
</dbReference>
<dbReference type="SUPFAM" id="SSF53335">
    <property type="entry name" value="S-adenosyl-L-methionine-dependent methyltransferases"/>
    <property type="match status" value="1"/>
</dbReference>